<dbReference type="Gene3D" id="1.10.630.10">
    <property type="entry name" value="Cytochrome P450"/>
    <property type="match status" value="1"/>
</dbReference>
<evidence type="ECO:0000256" key="5">
    <source>
        <dbReference type="ARBA" id="ARBA00012109"/>
    </source>
</evidence>
<evidence type="ECO:0000256" key="10">
    <source>
        <dbReference type="ARBA" id="ARBA00023002"/>
    </source>
</evidence>
<evidence type="ECO:0000256" key="1">
    <source>
        <dbReference type="ARBA" id="ARBA00001971"/>
    </source>
</evidence>
<evidence type="ECO:0000256" key="3">
    <source>
        <dbReference type="ARBA" id="ARBA00004406"/>
    </source>
</evidence>
<keyword evidence="10 16" id="KW-0560">Oxidoreductase</keyword>
<dbReference type="PANTHER" id="PTHR24292:SF104">
    <property type="entry name" value="CYTOCHROME P450 308A1-RELATED"/>
    <property type="match status" value="1"/>
</dbReference>
<dbReference type="GO" id="GO:0020037">
    <property type="term" value="F:heme binding"/>
    <property type="evidence" value="ECO:0007669"/>
    <property type="project" value="InterPro"/>
</dbReference>
<evidence type="ECO:0000256" key="2">
    <source>
        <dbReference type="ARBA" id="ARBA00004174"/>
    </source>
</evidence>
<name>X5D9B9_CHISP</name>
<dbReference type="PRINTS" id="PR00385">
    <property type="entry name" value="P450"/>
</dbReference>
<evidence type="ECO:0000256" key="6">
    <source>
        <dbReference type="ARBA" id="ARBA00022617"/>
    </source>
</evidence>
<dbReference type="GO" id="GO:0016712">
    <property type="term" value="F:oxidoreductase activity, acting on paired donors, with incorporation or reduction of molecular oxygen, reduced flavin or flavoprotein as one donor, and incorporation of one atom of oxygen"/>
    <property type="evidence" value="ECO:0007669"/>
    <property type="project" value="UniProtKB-EC"/>
</dbReference>
<dbReference type="EMBL" id="KF701142">
    <property type="protein sequence ID" value="AHW57312.1"/>
    <property type="molecule type" value="mRNA"/>
</dbReference>
<dbReference type="Pfam" id="PF00067">
    <property type="entry name" value="p450"/>
    <property type="match status" value="1"/>
</dbReference>
<dbReference type="InterPro" id="IPR002401">
    <property type="entry name" value="Cyt_P450_E_grp-I"/>
</dbReference>
<keyword evidence="12 16" id="KW-0503">Monooxygenase</keyword>
<evidence type="ECO:0000256" key="4">
    <source>
        <dbReference type="ARBA" id="ARBA00010617"/>
    </source>
</evidence>
<keyword evidence="6 15" id="KW-0349">Heme</keyword>
<dbReference type="InterPro" id="IPR036396">
    <property type="entry name" value="Cyt_P450_sf"/>
</dbReference>
<dbReference type="FunFam" id="1.10.630.10:FF:000042">
    <property type="entry name" value="Cytochrome P450"/>
    <property type="match status" value="1"/>
</dbReference>
<keyword evidence="17" id="KW-0732">Signal</keyword>
<dbReference type="GO" id="GO:0005789">
    <property type="term" value="C:endoplasmic reticulum membrane"/>
    <property type="evidence" value="ECO:0007669"/>
    <property type="project" value="UniProtKB-SubCell"/>
</dbReference>
<comment type="similarity">
    <text evidence="4 16">Belongs to the cytochrome P450 family.</text>
</comment>
<comment type="subcellular location">
    <subcellularLocation>
        <location evidence="3">Endoplasmic reticulum membrane</location>
        <topology evidence="3">Peripheral membrane protein</topology>
    </subcellularLocation>
    <subcellularLocation>
        <location evidence="2">Microsome membrane</location>
        <topology evidence="2">Peripheral membrane protein</topology>
    </subcellularLocation>
</comment>
<dbReference type="PANTHER" id="PTHR24292">
    <property type="entry name" value="CYTOCHROME P450"/>
    <property type="match status" value="1"/>
</dbReference>
<keyword evidence="8" id="KW-0256">Endoplasmic reticulum</keyword>
<keyword evidence="13" id="KW-0472">Membrane</keyword>
<reference evidence="18" key="1">
    <citation type="journal article" date="2014" name="Biochem. Biophys. Res. Commun.">
        <title>Genome-wide analysis reveals the expansion of Cytochrome P450 genes associated with xenobiotic metabolism in rice striped stem borer, Chilo suppressalis.</title>
        <authorList>
            <person name="Wang B."/>
            <person name="Shahzad M.F."/>
            <person name="Zhang Z."/>
            <person name="Sun H."/>
            <person name="Han P."/>
            <person name="Li F."/>
            <person name="Han Z."/>
        </authorList>
    </citation>
    <scope>NUCLEOTIDE SEQUENCE</scope>
</reference>
<accession>X5D9B9</accession>
<feature type="binding site" description="axial binding residue" evidence="15">
    <location>
        <position position="445"/>
    </location>
    <ligand>
        <name>heme</name>
        <dbReference type="ChEBI" id="CHEBI:30413"/>
    </ligand>
    <ligandPart>
        <name>Fe</name>
        <dbReference type="ChEBI" id="CHEBI:18248"/>
    </ligandPart>
</feature>
<evidence type="ECO:0000256" key="15">
    <source>
        <dbReference type="PIRSR" id="PIRSR602401-1"/>
    </source>
</evidence>
<proteinExistence type="evidence at transcript level"/>
<dbReference type="EC" id="1.14.14.1" evidence="5"/>
<keyword evidence="11 15" id="KW-0408">Iron</keyword>
<dbReference type="SUPFAM" id="SSF48264">
    <property type="entry name" value="Cytochrome P450"/>
    <property type="match status" value="1"/>
</dbReference>
<evidence type="ECO:0000256" key="16">
    <source>
        <dbReference type="RuleBase" id="RU000461"/>
    </source>
</evidence>
<feature type="signal peptide" evidence="17">
    <location>
        <begin position="1"/>
        <end position="18"/>
    </location>
</feature>
<feature type="chain" id="PRO_5004955278" description="unspecific monooxygenase" evidence="17">
    <location>
        <begin position="19"/>
        <end position="500"/>
    </location>
</feature>
<dbReference type="InterPro" id="IPR017972">
    <property type="entry name" value="Cyt_P450_CS"/>
</dbReference>
<protein>
    <recommendedName>
        <fullName evidence="5">unspecific monooxygenase</fullName>
        <ecNumber evidence="5">1.14.14.1</ecNumber>
    </recommendedName>
</protein>
<evidence type="ECO:0000256" key="12">
    <source>
        <dbReference type="ARBA" id="ARBA00023033"/>
    </source>
</evidence>
<dbReference type="InterPro" id="IPR050476">
    <property type="entry name" value="Insect_CytP450_Detox"/>
</dbReference>
<evidence type="ECO:0000256" key="17">
    <source>
        <dbReference type="SAM" id="SignalP"/>
    </source>
</evidence>
<evidence type="ECO:0000256" key="7">
    <source>
        <dbReference type="ARBA" id="ARBA00022723"/>
    </source>
</evidence>
<evidence type="ECO:0000256" key="14">
    <source>
        <dbReference type="ARBA" id="ARBA00047827"/>
    </source>
</evidence>
<dbReference type="GO" id="GO:0005506">
    <property type="term" value="F:iron ion binding"/>
    <property type="evidence" value="ECO:0007669"/>
    <property type="project" value="InterPro"/>
</dbReference>
<comment type="catalytic activity">
    <reaction evidence="14">
        <text>an organic molecule + reduced [NADPH--hemoprotein reductase] + O2 = an alcohol + oxidized [NADPH--hemoprotein reductase] + H2O + H(+)</text>
        <dbReference type="Rhea" id="RHEA:17149"/>
        <dbReference type="Rhea" id="RHEA-COMP:11964"/>
        <dbReference type="Rhea" id="RHEA-COMP:11965"/>
        <dbReference type="ChEBI" id="CHEBI:15377"/>
        <dbReference type="ChEBI" id="CHEBI:15378"/>
        <dbReference type="ChEBI" id="CHEBI:15379"/>
        <dbReference type="ChEBI" id="CHEBI:30879"/>
        <dbReference type="ChEBI" id="CHEBI:57618"/>
        <dbReference type="ChEBI" id="CHEBI:58210"/>
        <dbReference type="ChEBI" id="CHEBI:142491"/>
        <dbReference type="EC" id="1.14.14.1"/>
    </reaction>
</comment>
<evidence type="ECO:0000256" key="13">
    <source>
        <dbReference type="ARBA" id="ARBA00023136"/>
    </source>
</evidence>
<dbReference type="InterPro" id="IPR001128">
    <property type="entry name" value="Cyt_P450"/>
</dbReference>
<sequence length="500" mass="57535">MALIACFTLSVILVTVFCLYCKKKYSYWREKGVKGPVPWPVVGNFGNVILQKESLDQCIKDIYSKYKGEKLVGLYSGFRPVVLIRDPELIKHVLIRDFDVFQERGNSSRGSRLSDNLFSANGEKWKIMRQKLTPVFTTRKLKEMVPNIQKCIANFLQYVNNLVEKNIDHEIRALTAKYTLEVIGSCAFGLDLKLYTDEENKFSSMAKQIFTPTFRSRLIVLLDMIIPGIRKKFSTRPELQEFFVDLVRKVQKERKGRPLSHRDFMDLMIELKEEGKISRKLEDGKVEIEIDDYMVAAQALVFYSAGFETSSAAMSFLIHELALHTDVQDRLYKEICEVLEKYDGEINYDSVKDMKYLEMVLDETLRKHSLATVLFRKSSLAYTFPGTDVTIPKDTSVMISASGLTKDPKYFNNPNEFNPENFMPEKLNNLPQCVYLPFGEGPRNCIGMRFAKVQSLLGTAAFFKQFKVEPSEKTKQELVMDPKAIVVTCKEGIWVKITKR</sequence>
<dbReference type="PROSITE" id="PS00086">
    <property type="entry name" value="CYTOCHROME_P450"/>
    <property type="match status" value="1"/>
</dbReference>
<dbReference type="OrthoDB" id="2789670at2759"/>
<organism evidence="18">
    <name type="scientific">Chilo suppressalis</name>
    <name type="common">Asiatic rice borer moth</name>
    <dbReference type="NCBI Taxonomy" id="168631"/>
    <lineage>
        <taxon>Eukaryota</taxon>
        <taxon>Metazoa</taxon>
        <taxon>Ecdysozoa</taxon>
        <taxon>Arthropoda</taxon>
        <taxon>Hexapoda</taxon>
        <taxon>Insecta</taxon>
        <taxon>Pterygota</taxon>
        <taxon>Neoptera</taxon>
        <taxon>Endopterygota</taxon>
        <taxon>Lepidoptera</taxon>
        <taxon>Glossata</taxon>
        <taxon>Ditrysia</taxon>
        <taxon>Pyraloidea</taxon>
        <taxon>Crambidae</taxon>
        <taxon>Crambinae</taxon>
        <taxon>Chilo</taxon>
    </lineage>
</organism>
<evidence type="ECO:0000256" key="8">
    <source>
        <dbReference type="ARBA" id="ARBA00022824"/>
    </source>
</evidence>
<dbReference type="PRINTS" id="PR00463">
    <property type="entry name" value="EP450I"/>
</dbReference>
<evidence type="ECO:0000256" key="9">
    <source>
        <dbReference type="ARBA" id="ARBA00022848"/>
    </source>
</evidence>
<dbReference type="CDD" id="cd11056">
    <property type="entry name" value="CYP6-like"/>
    <property type="match status" value="1"/>
</dbReference>
<comment type="cofactor">
    <cofactor evidence="1 15">
        <name>heme</name>
        <dbReference type="ChEBI" id="CHEBI:30413"/>
    </cofactor>
</comment>
<keyword evidence="9" id="KW-0492">Microsome</keyword>
<evidence type="ECO:0000256" key="11">
    <source>
        <dbReference type="ARBA" id="ARBA00023004"/>
    </source>
</evidence>
<dbReference type="AlphaFoldDB" id="X5D9B9"/>
<evidence type="ECO:0000313" key="18">
    <source>
        <dbReference type="EMBL" id="AHW57312.1"/>
    </source>
</evidence>
<keyword evidence="7 15" id="KW-0479">Metal-binding</keyword>